<evidence type="ECO:0000256" key="7">
    <source>
        <dbReference type="ARBA" id="ARBA00041544"/>
    </source>
</evidence>
<dbReference type="AlphaFoldDB" id="F2LVD2"/>
<dbReference type="GO" id="GO:0045892">
    <property type="term" value="P:negative regulation of DNA-templated transcription"/>
    <property type="evidence" value="ECO:0007669"/>
    <property type="project" value="UniProtKB-ARBA"/>
</dbReference>
<protein>
    <recommendedName>
        <fullName evidence="6">Copper-sensing transcriptional repressor CsoR</fullName>
    </recommendedName>
    <alternativeName>
        <fullName evidence="7">Copper-sensitive operon repressor</fullName>
    </alternativeName>
</protein>
<evidence type="ECO:0000256" key="5">
    <source>
        <dbReference type="ARBA" id="ARBA00022723"/>
    </source>
</evidence>
<dbReference type="Gene3D" id="1.20.58.1000">
    <property type="entry name" value="Metal-sensitive repressor, helix protomer"/>
    <property type="match status" value="1"/>
</dbReference>
<dbReference type="GO" id="GO:0005737">
    <property type="term" value="C:cytoplasm"/>
    <property type="evidence" value="ECO:0007669"/>
    <property type="project" value="UniProtKB-SubCell"/>
</dbReference>
<dbReference type="CDD" id="cd10159">
    <property type="entry name" value="CsoR-like_DUF156_2"/>
    <property type="match status" value="1"/>
</dbReference>
<dbReference type="InterPro" id="IPR038390">
    <property type="entry name" value="Metal_Tscrpt_repr_sf"/>
</dbReference>
<keyword evidence="9" id="KW-1185">Reference proteome</keyword>
<evidence type="ECO:0000256" key="3">
    <source>
        <dbReference type="ARBA" id="ARBA00011738"/>
    </source>
</evidence>
<organism evidence="8 9">
    <name type="scientific">Hippea maritima (strain ATCC 700847 / DSM 10411 / MH2)</name>
    <dbReference type="NCBI Taxonomy" id="760142"/>
    <lineage>
        <taxon>Bacteria</taxon>
        <taxon>Pseudomonadati</taxon>
        <taxon>Campylobacterota</taxon>
        <taxon>Desulfurellia</taxon>
        <taxon>Desulfurellales</taxon>
        <taxon>Hippeaceae</taxon>
        <taxon>Hippea</taxon>
    </lineage>
</organism>
<proteinExistence type="inferred from homology"/>
<evidence type="ECO:0000256" key="4">
    <source>
        <dbReference type="ARBA" id="ARBA00022490"/>
    </source>
</evidence>
<evidence type="ECO:0000313" key="9">
    <source>
        <dbReference type="Proteomes" id="UP000008139"/>
    </source>
</evidence>
<comment type="subcellular location">
    <subcellularLocation>
        <location evidence="1">Cytoplasm</location>
    </subcellularLocation>
</comment>
<dbReference type="STRING" id="760142.Hipma_0746"/>
<evidence type="ECO:0000256" key="2">
    <source>
        <dbReference type="ARBA" id="ARBA00005260"/>
    </source>
</evidence>
<evidence type="ECO:0000256" key="1">
    <source>
        <dbReference type="ARBA" id="ARBA00004496"/>
    </source>
</evidence>
<dbReference type="RefSeq" id="WP_013681757.1">
    <property type="nucleotide sequence ID" value="NC_015318.1"/>
</dbReference>
<evidence type="ECO:0000256" key="6">
    <source>
        <dbReference type="ARBA" id="ARBA00039938"/>
    </source>
</evidence>
<dbReference type="GO" id="GO:0003677">
    <property type="term" value="F:DNA binding"/>
    <property type="evidence" value="ECO:0007669"/>
    <property type="project" value="InterPro"/>
</dbReference>
<evidence type="ECO:0000313" key="8">
    <source>
        <dbReference type="EMBL" id="AEA33716.1"/>
    </source>
</evidence>
<gene>
    <name evidence="8" type="ordered locus">Hipma_0746</name>
</gene>
<dbReference type="Pfam" id="PF02583">
    <property type="entry name" value="Trns_repr_metal"/>
    <property type="match status" value="1"/>
</dbReference>
<dbReference type="InterPro" id="IPR003735">
    <property type="entry name" value="Metal_Tscrpt_repr"/>
</dbReference>
<sequence>MKDKDKKIKHYEAHKTLKTAQGHLNAVLKMVEDNRYCIDISTQLMAVASLLKKANMQILSKHIETCVKDAVLSKSQEDIDQKIKEIKEVIKYLNKI</sequence>
<dbReference type="PANTHER" id="PTHR33677">
    <property type="entry name" value="TRANSCRIPTIONAL REPRESSOR FRMR-RELATED"/>
    <property type="match status" value="1"/>
</dbReference>
<keyword evidence="5" id="KW-0479">Metal-binding</keyword>
<accession>F2LVD2</accession>
<dbReference type="GO" id="GO:0046872">
    <property type="term" value="F:metal ion binding"/>
    <property type="evidence" value="ECO:0007669"/>
    <property type="project" value="UniProtKB-KW"/>
</dbReference>
<dbReference type="eggNOG" id="COG1937">
    <property type="taxonomic scope" value="Bacteria"/>
</dbReference>
<dbReference type="HOGENOM" id="CLU_130332_2_2_7"/>
<dbReference type="EMBL" id="CP002606">
    <property type="protein sequence ID" value="AEA33716.1"/>
    <property type="molecule type" value="Genomic_DNA"/>
</dbReference>
<dbReference type="InParanoid" id="F2LVD2"/>
<reference evidence="9" key="2">
    <citation type="submission" date="2011-03" db="EMBL/GenBank/DDBJ databases">
        <title>The complete genome of Hippea maritima DSM 10411.</title>
        <authorList>
            <consortium name="US DOE Joint Genome Institute (JGI-PGF)"/>
            <person name="Lucas S."/>
            <person name="Copeland A."/>
            <person name="Lapidus A."/>
            <person name="Bruce D."/>
            <person name="Goodwin L."/>
            <person name="Pitluck S."/>
            <person name="Peters L."/>
            <person name="Kyrpides N."/>
            <person name="Mavromatis K."/>
            <person name="Pagani I."/>
            <person name="Ivanova N."/>
            <person name="Mikhailova N."/>
            <person name="Lu M."/>
            <person name="Detter J.C."/>
            <person name="Tapia R."/>
            <person name="Han C."/>
            <person name="Land M."/>
            <person name="Hauser L."/>
            <person name="Markowitz V."/>
            <person name="Cheng J.-F."/>
            <person name="Hugenholtz P."/>
            <person name="Woyke T."/>
            <person name="Wu D."/>
            <person name="Spring S."/>
            <person name="Schroeder M."/>
            <person name="Brambilla E."/>
            <person name="Klenk H.-P."/>
            <person name="Eisen J.A."/>
        </authorList>
    </citation>
    <scope>NUCLEOTIDE SEQUENCE [LARGE SCALE GENOMIC DNA]</scope>
    <source>
        <strain evidence="9">ATCC 700847 / DSM 10411 / MH2</strain>
    </source>
</reference>
<comment type="subunit">
    <text evidence="3">Homodimer.</text>
</comment>
<dbReference type="PANTHER" id="PTHR33677:SF4">
    <property type="entry name" value="COPPER-SENSING TRANSCRIPTIONAL REPRESSOR CSOR"/>
    <property type="match status" value="1"/>
</dbReference>
<reference evidence="8 9" key="1">
    <citation type="journal article" date="2011" name="Stand. Genomic Sci.">
        <title>Complete genome sequence of the thermophilic sulfur-reducer Hippea maritima type strain (MH(2)).</title>
        <authorList>
            <person name="Huntemann M."/>
            <person name="Lu M."/>
            <person name="Nolan M."/>
            <person name="Lapidus A."/>
            <person name="Lucas S."/>
            <person name="Hammon N."/>
            <person name="Deshpande S."/>
            <person name="Cheng J.F."/>
            <person name="Tapia R."/>
            <person name="Han C."/>
            <person name="Goodwin L."/>
            <person name="Pitluck S."/>
            <person name="Liolios K."/>
            <person name="Pagani I."/>
            <person name="Ivanova N."/>
            <person name="Ovchinikova G."/>
            <person name="Pati A."/>
            <person name="Chen A."/>
            <person name="Palaniappan K."/>
            <person name="Land M."/>
            <person name="Hauser L."/>
            <person name="Jeffries C.D."/>
            <person name="Detter J.C."/>
            <person name="Brambilla E.M."/>
            <person name="Rohde M."/>
            <person name="Spring S."/>
            <person name="Goker M."/>
            <person name="Woyke T."/>
            <person name="Bristow J."/>
            <person name="Eisen J.A."/>
            <person name="Markowitz V."/>
            <person name="Hugenholtz P."/>
            <person name="Kyrpides N.C."/>
            <person name="Klenk H.P."/>
            <person name="Mavromatis K."/>
        </authorList>
    </citation>
    <scope>NUCLEOTIDE SEQUENCE [LARGE SCALE GENOMIC DNA]</scope>
    <source>
        <strain evidence="9">ATCC 700847 / DSM 10411 / MH2</strain>
    </source>
</reference>
<dbReference type="KEGG" id="hmr:Hipma_0746"/>
<name>F2LVD2_HIPMA</name>
<dbReference type="Proteomes" id="UP000008139">
    <property type="component" value="Chromosome"/>
</dbReference>
<comment type="similarity">
    <text evidence="2">Belongs to the FrmR/RcnR family.</text>
</comment>
<keyword evidence="4" id="KW-0963">Cytoplasm</keyword>